<protein>
    <recommendedName>
        <fullName evidence="4">Aspartyl protease</fullName>
    </recommendedName>
</protein>
<dbReference type="RefSeq" id="WP_108370850.1">
    <property type="nucleotide sequence ID" value="NZ_CP028811.1"/>
</dbReference>
<proteinExistence type="predicted"/>
<dbReference type="AlphaFoldDB" id="A0A2S0RF17"/>
<evidence type="ECO:0008006" key="4">
    <source>
        <dbReference type="Google" id="ProtNLM"/>
    </source>
</evidence>
<organism evidence="2 3">
    <name type="scientific">Flavobacterium magnum</name>
    <dbReference type="NCBI Taxonomy" id="2162713"/>
    <lineage>
        <taxon>Bacteria</taxon>
        <taxon>Pseudomonadati</taxon>
        <taxon>Bacteroidota</taxon>
        <taxon>Flavobacteriia</taxon>
        <taxon>Flavobacteriales</taxon>
        <taxon>Flavobacteriaceae</taxon>
        <taxon>Flavobacterium</taxon>
    </lineage>
</organism>
<dbReference type="OrthoDB" id="1098576at2"/>
<evidence type="ECO:0000313" key="3">
    <source>
        <dbReference type="Proteomes" id="UP000244193"/>
    </source>
</evidence>
<gene>
    <name evidence="2" type="ORF">HYN48_09050</name>
</gene>
<name>A0A2S0RF17_9FLAO</name>
<feature type="signal peptide" evidence="1">
    <location>
        <begin position="1"/>
        <end position="21"/>
    </location>
</feature>
<reference evidence="2 3" key="1">
    <citation type="submission" date="2018-04" db="EMBL/GenBank/DDBJ databases">
        <title>Genome sequencing of Flavobacterium sp. HYN0048.</title>
        <authorList>
            <person name="Yi H."/>
            <person name="Baek C."/>
        </authorList>
    </citation>
    <scope>NUCLEOTIDE SEQUENCE [LARGE SCALE GENOMIC DNA]</scope>
    <source>
        <strain evidence="2 3">HYN0048</strain>
    </source>
</reference>
<evidence type="ECO:0000313" key="2">
    <source>
        <dbReference type="EMBL" id="AWA30215.1"/>
    </source>
</evidence>
<accession>A0A2S0RF17</accession>
<evidence type="ECO:0000256" key="1">
    <source>
        <dbReference type="SAM" id="SignalP"/>
    </source>
</evidence>
<feature type="chain" id="PRO_5015502615" description="Aspartyl protease" evidence="1">
    <location>
        <begin position="22"/>
        <end position="317"/>
    </location>
</feature>
<dbReference type="KEGG" id="fmg:HYN48_09050"/>
<dbReference type="Proteomes" id="UP000244193">
    <property type="component" value="Chromosome"/>
</dbReference>
<dbReference type="EMBL" id="CP028811">
    <property type="protein sequence ID" value="AWA30215.1"/>
    <property type="molecule type" value="Genomic_DNA"/>
</dbReference>
<keyword evidence="1" id="KW-0732">Signal</keyword>
<sequence length="317" mass="36730">MKQKLLPIIFLVSLNISCLFGQTNSQWIHFDWHGETIYGKHFDKVAMSIPLKVENMTYNFCAQFDLGATTTLLYENSFKPFTNDYPEIMEKLDTTMTPYYLNGRKSFFLKDIDIQLDKSSFPNRNIALVPNYGDTYQLDSINSQSQKLVGTIAPDLFQNSYLVIDFKNNRLRMYTKLPKKYKKADYVDATIRKGRIKIPIKIGDKTEFVLFDTGNCMGDLLLDKETILKFTDANEPAEKLLDGNTWGDKITIQTKRLRNPIFFNEKDMKITNAQFTDTDEDVQFNKEEKIIGLIGPLLFENKTIIIDYIDSKFGIKQ</sequence>
<keyword evidence="3" id="KW-1185">Reference proteome</keyword>